<keyword evidence="6" id="KW-1185">Reference proteome</keyword>
<dbReference type="NCBIfam" id="NF002018">
    <property type="entry name" value="PRK00823.1-3"/>
    <property type="match status" value="1"/>
</dbReference>
<accession>A0A4R3P2N6</accession>
<dbReference type="Gene3D" id="3.30.1360.20">
    <property type="entry name" value="Transcriptional coactivator/pterin dehydratase"/>
    <property type="match status" value="1"/>
</dbReference>
<dbReference type="InterPro" id="IPR036428">
    <property type="entry name" value="PCD_sf"/>
</dbReference>
<name>A0A4R3P2N6_9HYPH</name>
<evidence type="ECO:0000256" key="2">
    <source>
        <dbReference type="ARBA" id="ARBA00006472"/>
    </source>
</evidence>
<comment type="caution">
    <text evidence="5">The sequence shown here is derived from an EMBL/GenBank/DDBJ whole genome shotgun (WGS) entry which is preliminary data.</text>
</comment>
<dbReference type="GO" id="GO:0008124">
    <property type="term" value="F:4-alpha-hydroxytetrahydrobiopterin dehydratase activity"/>
    <property type="evidence" value="ECO:0007669"/>
    <property type="project" value="UniProtKB-UniRule"/>
</dbReference>
<gene>
    <name evidence="5" type="ORF">EDC90_100612</name>
</gene>
<dbReference type="EMBL" id="SMAR01000006">
    <property type="protein sequence ID" value="TCT41755.1"/>
    <property type="molecule type" value="Genomic_DNA"/>
</dbReference>
<comment type="catalytic activity">
    <reaction evidence="1 4">
        <text>(4aS,6R)-4a-hydroxy-L-erythro-5,6,7,8-tetrahydrobiopterin = (6R)-L-erythro-6,7-dihydrobiopterin + H2O</text>
        <dbReference type="Rhea" id="RHEA:11920"/>
        <dbReference type="ChEBI" id="CHEBI:15377"/>
        <dbReference type="ChEBI" id="CHEBI:15642"/>
        <dbReference type="ChEBI" id="CHEBI:43120"/>
        <dbReference type="EC" id="4.2.1.96"/>
    </reaction>
</comment>
<dbReference type="PANTHER" id="PTHR12599:SF0">
    <property type="entry name" value="PTERIN-4-ALPHA-CARBINOLAMINE DEHYDRATASE"/>
    <property type="match status" value="1"/>
</dbReference>
<dbReference type="Proteomes" id="UP000295097">
    <property type="component" value="Unassembled WGS sequence"/>
</dbReference>
<sequence>MTNERLDQAAIEDAVRDLTGWALSDDHAAITRDFRFRNFREAFAFMSECALAAEKADHHPEWSNVYNKVHVLLSTHSAGGITRLDLEMARMMNAAAARFDV</sequence>
<evidence type="ECO:0000313" key="5">
    <source>
        <dbReference type="EMBL" id="TCT41755.1"/>
    </source>
</evidence>
<dbReference type="AlphaFoldDB" id="A0A4R3P2N6"/>
<comment type="similarity">
    <text evidence="2 4">Belongs to the pterin-4-alpha-carbinolamine dehydratase family.</text>
</comment>
<dbReference type="OrthoDB" id="9794987at2"/>
<dbReference type="EC" id="4.2.1.96" evidence="4"/>
<dbReference type="RefSeq" id="WP_132309485.1">
    <property type="nucleotide sequence ID" value="NZ_SMAR01000006.1"/>
</dbReference>
<evidence type="ECO:0000256" key="3">
    <source>
        <dbReference type="ARBA" id="ARBA00023239"/>
    </source>
</evidence>
<dbReference type="HAMAP" id="MF_00434">
    <property type="entry name" value="Pterin_4_alpha"/>
    <property type="match status" value="1"/>
</dbReference>
<keyword evidence="3 4" id="KW-0456">Lyase</keyword>
<evidence type="ECO:0000313" key="6">
    <source>
        <dbReference type="Proteomes" id="UP000295097"/>
    </source>
</evidence>
<dbReference type="InterPro" id="IPR001533">
    <property type="entry name" value="Pterin_deHydtase"/>
</dbReference>
<organism evidence="5 6">
    <name type="scientific">Martelella mediterranea</name>
    <dbReference type="NCBI Taxonomy" id="293089"/>
    <lineage>
        <taxon>Bacteria</taxon>
        <taxon>Pseudomonadati</taxon>
        <taxon>Pseudomonadota</taxon>
        <taxon>Alphaproteobacteria</taxon>
        <taxon>Hyphomicrobiales</taxon>
        <taxon>Aurantimonadaceae</taxon>
        <taxon>Martelella</taxon>
    </lineage>
</organism>
<dbReference type="SUPFAM" id="SSF55248">
    <property type="entry name" value="PCD-like"/>
    <property type="match status" value="1"/>
</dbReference>
<dbReference type="PANTHER" id="PTHR12599">
    <property type="entry name" value="PTERIN-4-ALPHA-CARBINOLAMINE DEHYDRATASE"/>
    <property type="match status" value="1"/>
</dbReference>
<dbReference type="Pfam" id="PF01329">
    <property type="entry name" value="Pterin_4a"/>
    <property type="match status" value="1"/>
</dbReference>
<protein>
    <recommendedName>
        <fullName evidence="4">Putative pterin-4-alpha-carbinolamine dehydratase</fullName>
        <shortName evidence="4">PHS</shortName>
        <ecNumber evidence="4">4.2.1.96</ecNumber>
    </recommendedName>
    <alternativeName>
        <fullName evidence="4">4-alpha-hydroxy-tetrahydropterin dehydratase</fullName>
    </alternativeName>
    <alternativeName>
        <fullName evidence="4">Pterin carbinolamine dehydratase</fullName>
        <shortName evidence="4">PCD</shortName>
    </alternativeName>
</protein>
<evidence type="ECO:0000256" key="1">
    <source>
        <dbReference type="ARBA" id="ARBA00001554"/>
    </source>
</evidence>
<evidence type="ECO:0000256" key="4">
    <source>
        <dbReference type="HAMAP-Rule" id="MF_00434"/>
    </source>
</evidence>
<dbReference type="GO" id="GO:0006729">
    <property type="term" value="P:tetrahydrobiopterin biosynthetic process"/>
    <property type="evidence" value="ECO:0007669"/>
    <property type="project" value="InterPro"/>
</dbReference>
<proteinExistence type="inferred from homology"/>
<dbReference type="NCBIfam" id="NF002017">
    <property type="entry name" value="PRK00823.1-2"/>
    <property type="match status" value="1"/>
</dbReference>
<reference evidence="5 6" key="1">
    <citation type="submission" date="2019-03" db="EMBL/GenBank/DDBJ databases">
        <title>Freshwater and sediment microbial communities from various areas in North America, analyzing microbe dynamics in response to fracking.</title>
        <authorList>
            <person name="Lamendella R."/>
        </authorList>
    </citation>
    <scope>NUCLEOTIDE SEQUENCE [LARGE SCALE GENOMIC DNA]</scope>
    <source>
        <strain evidence="5 6">175.2</strain>
    </source>
</reference>